<organism evidence="2 3">
    <name type="scientific">Paraglomus brasilianum</name>
    <dbReference type="NCBI Taxonomy" id="144538"/>
    <lineage>
        <taxon>Eukaryota</taxon>
        <taxon>Fungi</taxon>
        <taxon>Fungi incertae sedis</taxon>
        <taxon>Mucoromycota</taxon>
        <taxon>Glomeromycotina</taxon>
        <taxon>Glomeromycetes</taxon>
        <taxon>Paraglomerales</taxon>
        <taxon>Paraglomeraceae</taxon>
        <taxon>Paraglomus</taxon>
    </lineage>
</organism>
<sequence length="166" mass="19539">MITVQMKTRVFGVMYQKTYPTELQDHIRQHEFYTKVDALNKPLKANAMRLAWIGLAGLLLSGGFITIFLILSRHNEEIMLYIAIILFFMTKLVVCYVAVIWYLEIDEERVRIIREFNSSDRQRGIKWKCISGPFWPFCIRRSSILIELDAPLRNEKANMLTKSQTF</sequence>
<dbReference type="AlphaFoldDB" id="A0A9N9AEI3"/>
<evidence type="ECO:0000256" key="1">
    <source>
        <dbReference type="SAM" id="Phobius"/>
    </source>
</evidence>
<keyword evidence="3" id="KW-1185">Reference proteome</keyword>
<feature type="transmembrane region" description="Helical" evidence="1">
    <location>
        <begin position="78"/>
        <end position="103"/>
    </location>
</feature>
<keyword evidence="1" id="KW-0472">Membrane</keyword>
<keyword evidence="1" id="KW-0812">Transmembrane</keyword>
<dbReference type="Proteomes" id="UP000789739">
    <property type="component" value="Unassembled WGS sequence"/>
</dbReference>
<protein>
    <submittedName>
        <fullName evidence="2">7341_t:CDS:1</fullName>
    </submittedName>
</protein>
<proteinExistence type="predicted"/>
<gene>
    <name evidence="2" type="ORF">PBRASI_LOCUS4035</name>
</gene>
<comment type="caution">
    <text evidence="2">The sequence shown here is derived from an EMBL/GenBank/DDBJ whole genome shotgun (WGS) entry which is preliminary data.</text>
</comment>
<keyword evidence="1" id="KW-1133">Transmembrane helix</keyword>
<evidence type="ECO:0000313" key="2">
    <source>
        <dbReference type="EMBL" id="CAG8529448.1"/>
    </source>
</evidence>
<dbReference type="EMBL" id="CAJVPI010000395">
    <property type="protein sequence ID" value="CAG8529448.1"/>
    <property type="molecule type" value="Genomic_DNA"/>
</dbReference>
<name>A0A9N9AEI3_9GLOM</name>
<accession>A0A9N9AEI3</accession>
<feature type="transmembrane region" description="Helical" evidence="1">
    <location>
        <begin position="50"/>
        <end position="72"/>
    </location>
</feature>
<evidence type="ECO:0000313" key="3">
    <source>
        <dbReference type="Proteomes" id="UP000789739"/>
    </source>
</evidence>
<reference evidence="2" key="1">
    <citation type="submission" date="2021-06" db="EMBL/GenBank/DDBJ databases">
        <authorList>
            <person name="Kallberg Y."/>
            <person name="Tangrot J."/>
            <person name="Rosling A."/>
        </authorList>
    </citation>
    <scope>NUCLEOTIDE SEQUENCE</scope>
    <source>
        <strain evidence="2">BR232B</strain>
    </source>
</reference>